<dbReference type="Pfam" id="PF15892">
    <property type="entry name" value="BNR_4"/>
    <property type="match status" value="1"/>
</dbReference>
<dbReference type="SUPFAM" id="SSF50939">
    <property type="entry name" value="Sialidases"/>
    <property type="match status" value="1"/>
</dbReference>
<dbReference type="SUPFAM" id="SSF89372">
    <property type="entry name" value="Fucose-specific lectin"/>
    <property type="match status" value="1"/>
</dbReference>
<dbReference type="Proteomes" id="UP000614047">
    <property type="component" value="Unassembled WGS sequence"/>
</dbReference>
<protein>
    <submittedName>
        <fullName evidence="1">Uncharacterized protein</fullName>
    </submittedName>
</protein>
<name>A0A931DJQ3_9ACTN</name>
<organism evidence="1 2">
    <name type="scientific">Actinomadura viridis</name>
    <dbReference type="NCBI Taxonomy" id="58110"/>
    <lineage>
        <taxon>Bacteria</taxon>
        <taxon>Bacillati</taxon>
        <taxon>Actinomycetota</taxon>
        <taxon>Actinomycetes</taxon>
        <taxon>Streptosporangiales</taxon>
        <taxon>Thermomonosporaceae</taxon>
        <taxon>Actinomadura</taxon>
    </lineage>
</organism>
<dbReference type="AlphaFoldDB" id="A0A931DJQ3"/>
<proteinExistence type="predicted"/>
<sequence length="501" mass="54303">MGRLTMAITPRKAVVLGAGALLVTVLGGGGQAVALTPRNAPANATAPAVQAAAAPALERLSDTQLDARALYFVSYDGLVNNASFQQSGILTYAGYQYAGWYSADRSAVIARRHLPNGPWKAVTLPHKLTVNDSHNVISMGVSPQDGRLHVAMDTHNNQVFYVKSEPGLASEPSPSRWDAGRFGPVQRTLDGTDLGSITYPQFAVTPERRLQLVYRTGGSGNGTNEIAEYDGGTWAKLGKWSSAAGTYTGNGQTSNARNMYVHGVTYGKDGRLHAAFTWREQNFGVLCHRGGLSNHDTGYVYSDDRGRTWRNDAGRQVAATGTQDLVALDDEGLVVDPIDPNHALMNQESQAVDAAGNPHVIISYVPGRFTQCVTDFVAQRKAYSRAFHLTRDAAGKWRKIEIPVPNEAFGRSRIVFDRSDNAYVIMPFGRVVAASKATGWTDWKLLYDGTFDEDGRTLNAFGEVLVDDSRVASDGVLSVMYQRRSTGTTPSPIRVIDFRLG</sequence>
<comment type="caution">
    <text evidence="1">The sequence shown here is derived from an EMBL/GenBank/DDBJ whole genome shotgun (WGS) entry which is preliminary data.</text>
</comment>
<dbReference type="RefSeq" id="WP_231403904.1">
    <property type="nucleotide sequence ID" value="NZ_BAABES010000011.1"/>
</dbReference>
<dbReference type="EMBL" id="JADOUA010000001">
    <property type="protein sequence ID" value="MBG6090682.1"/>
    <property type="molecule type" value="Genomic_DNA"/>
</dbReference>
<dbReference type="InterPro" id="IPR036278">
    <property type="entry name" value="Sialidase_sf"/>
</dbReference>
<gene>
    <name evidence="1" type="ORF">IW256_004795</name>
</gene>
<accession>A0A931DJQ3</accession>
<keyword evidence="2" id="KW-1185">Reference proteome</keyword>
<reference evidence="1" key="1">
    <citation type="submission" date="2020-11" db="EMBL/GenBank/DDBJ databases">
        <title>Sequencing the genomes of 1000 actinobacteria strains.</title>
        <authorList>
            <person name="Klenk H.-P."/>
        </authorList>
    </citation>
    <scope>NUCLEOTIDE SEQUENCE</scope>
    <source>
        <strain evidence="1">DSM 43175</strain>
    </source>
</reference>
<evidence type="ECO:0000313" key="1">
    <source>
        <dbReference type="EMBL" id="MBG6090682.1"/>
    </source>
</evidence>
<evidence type="ECO:0000313" key="2">
    <source>
        <dbReference type="Proteomes" id="UP000614047"/>
    </source>
</evidence>